<dbReference type="AlphaFoldDB" id="A0A6P0HEB1"/>
<dbReference type="InterPro" id="IPR009057">
    <property type="entry name" value="Homeodomain-like_sf"/>
</dbReference>
<dbReference type="InterPro" id="IPR036271">
    <property type="entry name" value="Tet_transcr_reg_TetR-rel_C_sf"/>
</dbReference>
<dbReference type="Proteomes" id="UP000468687">
    <property type="component" value="Unassembled WGS sequence"/>
</dbReference>
<dbReference type="EMBL" id="JAAGXA010000001">
    <property type="protein sequence ID" value="NEN77078.1"/>
    <property type="molecule type" value="Genomic_DNA"/>
</dbReference>
<dbReference type="Gene3D" id="1.10.10.60">
    <property type="entry name" value="Homeodomain-like"/>
    <property type="match status" value="1"/>
</dbReference>
<protein>
    <submittedName>
        <fullName evidence="6">TetR/AcrR family transcriptional regulator</fullName>
    </submittedName>
</protein>
<evidence type="ECO:0000256" key="4">
    <source>
        <dbReference type="PROSITE-ProRule" id="PRU00335"/>
    </source>
</evidence>
<dbReference type="GO" id="GO:0003677">
    <property type="term" value="F:DNA binding"/>
    <property type="evidence" value="ECO:0007669"/>
    <property type="project" value="UniProtKB-UniRule"/>
</dbReference>
<accession>A0A6P0HEB1</accession>
<dbReference type="SUPFAM" id="SSF48498">
    <property type="entry name" value="Tetracyclin repressor-like, C-terminal domain"/>
    <property type="match status" value="1"/>
</dbReference>
<dbReference type="SUPFAM" id="SSF46689">
    <property type="entry name" value="Homeodomain-like"/>
    <property type="match status" value="1"/>
</dbReference>
<comment type="caution">
    <text evidence="6">The sequence shown here is derived from an EMBL/GenBank/DDBJ whole genome shotgun (WGS) entry which is preliminary data.</text>
</comment>
<evidence type="ECO:0000313" key="7">
    <source>
        <dbReference type="Proteomes" id="UP000468687"/>
    </source>
</evidence>
<proteinExistence type="predicted"/>
<name>A0A6P0HEB1_9ACTN</name>
<keyword evidence="1" id="KW-0805">Transcription regulation</keyword>
<dbReference type="Pfam" id="PF00440">
    <property type="entry name" value="TetR_N"/>
    <property type="match status" value="1"/>
</dbReference>
<dbReference type="RefSeq" id="WP_163770406.1">
    <property type="nucleotide sequence ID" value="NZ_JAAGXA010000001.1"/>
</dbReference>
<keyword evidence="7" id="KW-1185">Reference proteome</keyword>
<feature type="domain" description="HTH tetR-type" evidence="5">
    <location>
        <begin position="5"/>
        <end position="65"/>
    </location>
</feature>
<keyword evidence="3" id="KW-0804">Transcription</keyword>
<dbReference type="Gene3D" id="1.10.357.10">
    <property type="entry name" value="Tetracycline Repressor, domain 2"/>
    <property type="match status" value="1"/>
</dbReference>
<gene>
    <name evidence="6" type="ORF">G3T38_02180</name>
</gene>
<feature type="DNA-binding region" description="H-T-H motif" evidence="4">
    <location>
        <begin position="28"/>
        <end position="47"/>
    </location>
</feature>
<organism evidence="6 7">
    <name type="scientific">Nocardioides zeae</name>
    <dbReference type="NCBI Taxonomy" id="1457234"/>
    <lineage>
        <taxon>Bacteria</taxon>
        <taxon>Bacillati</taxon>
        <taxon>Actinomycetota</taxon>
        <taxon>Actinomycetes</taxon>
        <taxon>Propionibacteriales</taxon>
        <taxon>Nocardioidaceae</taxon>
        <taxon>Nocardioides</taxon>
    </lineage>
</organism>
<dbReference type="InterPro" id="IPR025996">
    <property type="entry name" value="MT1864/Rv1816-like_C"/>
</dbReference>
<dbReference type="PROSITE" id="PS50977">
    <property type="entry name" value="HTH_TETR_2"/>
    <property type="match status" value="1"/>
</dbReference>
<evidence type="ECO:0000256" key="2">
    <source>
        <dbReference type="ARBA" id="ARBA00023125"/>
    </source>
</evidence>
<dbReference type="InterPro" id="IPR001647">
    <property type="entry name" value="HTH_TetR"/>
</dbReference>
<reference evidence="6 7" key="1">
    <citation type="journal article" date="2014" name="Int. J. Syst. Evol. Microbiol.">
        <title>Nocardioides zeae sp. nov., isolated from the stem of Zea mays.</title>
        <authorList>
            <person name="Glaeser S.P."/>
            <person name="McInroy J.A."/>
            <person name="Busse H.J."/>
            <person name="Kampfer P."/>
        </authorList>
    </citation>
    <scope>NUCLEOTIDE SEQUENCE [LARGE SCALE GENOMIC DNA]</scope>
    <source>
        <strain evidence="6 7">JCM 30728</strain>
    </source>
</reference>
<evidence type="ECO:0000256" key="3">
    <source>
        <dbReference type="ARBA" id="ARBA00023163"/>
    </source>
</evidence>
<sequence length="192" mass="19876">MPRVGLTADRVTAAGAELADEVGFAALTVTAVAKRLGVQQASVYAHVGGVRDLQVRIAHLALAGLADATAEAVAGRAGGEALAAYATAFRAYARAHPGRYAAMRMPLEPAEAASSAGPRYAATTRALLRGYAVPDEDANHAVRLVGALLHGFVSLELGGSFDHSDPPAEQSWHRAVAALDALLTTWTRPEDA</sequence>
<dbReference type="Pfam" id="PF13305">
    <property type="entry name" value="TetR_C_33"/>
    <property type="match status" value="1"/>
</dbReference>
<evidence type="ECO:0000313" key="6">
    <source>
        <dbReference type="EMBL" id="NEN77078.1"/>
    </source>
</evidence>
<evidence type="ECO:0000256" key="1">
    <source>
        <dbReference type="ARBA" id="ARBA00023015"/>
    </source>
</evidence>
<keyword evidence="2 4" id="KW-0238">DNA-binding</keyword>
<evidence type="ECO:0000259" key="5">
    <source>
        <dbReference type="PROSITE" id="PS50977"/>
    </source>
</evidence>